<proteinExistence type="predicted"/>
<dbReference type="AlphaFoldDB" id="A0A438DVF0"/>
<evidence type="ECO:0000313" key="2">
    <source>
        <dbReference type="Proteomes" id="UP000288805"/>
    </source>
</evidence>
<evidence type="ECO:0000313" key="1">
    <source>
        <dbReference type="EMBL" id="RVW39402.1"/>
    </source>
</evidence>
<dbReference type="Proteomes" id="UP000288805">
    <property type="component" value="Unassembled WGS sequence"/>
</dbReference>
<dbReference type="EMBL" id="QGNW01001484">
    <property type="protein sequence ID" value="RVW39402.1"/>
    <property type="molecule type" value="Genomic_DNA"/>
</dbReference>
<comment type="caution">
    <text evidence="1">The sequence shown here is derived from an EMBL/GenBank/DDBJ whole genome shotgun (WGS) entry which is preliminary data.</text>
</comment>
<name>A0A438DVF0_VITVI</name>
<sequence>MVLQRCKKPLWGGGLEGHQKRLGEISFSFPLHHWGRHQSEVLEGLVVWKSSLEEAFPILFNLSVNKEGWVAEA</sequence>
<organism evidence="1 2">
    <name type="scientific">Vitis vinifera</name>
    <name type="common">Grape</name>
    <dbReference type="NCBI Taxonomy" id="29760"/>
    <lineage>
        <taxon>Eukaryota</taxon>
        <taxon>Viridiplantae</taxon>
        <taxon>Streptophyta</taxon>
        <taxon>Embryophyta</taxon>
        <taxon>Tracheophyta</taxon>
        <taxon>Spermatophyta</taxon>
        <taxon>Magnoliopsida</taxon>
        <taxon>eudicotyledons</taxon>
        <taxon>Gunneridae</taxon>
        <taxon>Pentapetalae</taxon>
        <taxon>rosids</taxon>
        <taxon>Vitales</taxon>
        <taxon>Vitaceae</taxon>
        <taxon>Viteae</taxon>
        <taxon>Vitis</taxon>
    </lineage>
</organism>
<reference evidence="1 2" key="1">
    <citation type="journal article" date="2018" name="PLoS Genet.">
        <title>Population sequencing reveals clonal diversity and ancestral inbreeding in the grapevine cultivar Chardonnay.</title>
        <authorList>
            <person name="Roach M.J."/>
            <person name="Johnson D.L."/>
            <person name="Bohlmann J."/>
            <person name="van Vuuren H.J."/>
            <person name="Jones S.J."/>
            <person name="Pretorius I.S."/>
            <person name="Schmidt S.A."/>
            <person name="Borneman A.R."/>
        </authorList>
    </citation>
    <scope>NUCLEOTIDE SEQUENCE [LARGE SCALE GENOMIC DNA]</scope>
    <source>
        <strain evidence="2">cv. Chardonnay</strain>
        <tissue evidence="1">Leaf</tissue>
    </source>
</reference>
<gene>
    <name evidence="1" type="ORF">CK203_099502</name>
</gene>
<protein>
    <submittedName>
        <fullName evidence="1">Uncharacterized protein</fullName>
    </submittedName>
</protein>
<accession>A0A438DVF0</accession>